<dbReference type="STRING" id="135651.G0MFU8"/>
<evidence type="ECO:0000259" key="8">
    <source>
        <dbReference type="Pfam" id="PF03941"/>
    </source>
</evidence>
<keyword evidence="5" id="KW-0206">Cytoskeleton</keyword>
<feature type="region of interest" description="Disordered" evidence="7">
    <location>
        <begin position="107"/>
        <end position="131"/>
    </location>
</feature>
<comment type="subcellular location">
    <subcellularLocation>
        <location evidence="2">Cytoplasm</location>
        <location evidence="2">Cytoskeleton</location>
        <location evidence="2">Spindle</location>
    </subcellularLocation>
    <subcellularLocation>
        <location evidence="1">Nucleus</location>
    </subcellularLocation>
</comment>
<organism evidence="10">
    <name type="scientific">Caenorhabditis brenneri</name>
    <name type="common">Nematode worm</name>
    <dbReference type="NCBI Taxonomy" id="135651"/>
    <lineage>
        <taxon>Eukaryota</taxon>
        <taxon>Metazoa</taxon>
        <taxon>Ecdysozoa</taxon>
        <taxon>Nematoda</taxon>
        <taxon>Chromadorea</taxon>
        <taxon>Rhabditida</taxon>
        <taxon>Rhabditina</taxon>
        <taxon>Rhabditomorpha</taxon>
        <taxon>Rhabditoidea</taxon>
        <taxon>Rhabditidae</taxon>
        <taxon>Peloderinae</taxon>
        <taxon>Caenorhabditis</taxon>
    </lineage>
</organism>
<feature type="region of interest" description="Disordered" evidence="7">
    <location>
        <begin position="171"/>
        <end position="222"/>
    </location>
</feature>
<keyword evidence="10" id="KW-1185">Reference proteome</keyword>
<reference evidence="10" key="1">
    <citation type="submission" date="2011-07" db="EMBL/GenBank/DDBJ databases">
        <authorList>
            <consortium name="Caenorhabditis brenneri Sequencing and Analysis Consortium"/>
            <person name="Wilson R.K."/>
        </authorList>
    </citation>
    <scope>NUCLEOTIDE SEQUENCE [LARGE SCALE GENOMIC DNA]</scope>
    <source>
        <strain evidence="10">PB2801</strain>
    </source>
</reference>
<sequence>MPPKKRASSRKQGDPTNKALIGHNEFSKPSRDLPRNSNRQVKEEPMDYEEDTQPARPQKPKAKAKRSHAQTESTSKPAVQDDPDQAAFMLSQAQYLIQQAAETRARAEEQKRVEEKRAAEERAEAARRMQAEEQSARLLELRKEEEERLKVQKEREEEELRATLAKQALKKAKQEALNKTPPPTVYEMTPPRTYQANSKNDYGLHDLNSDDETDQEDDPRKEVPAWADFAVVRENVRKHVINPPFDIADFFGEIEKPNLKEIFGETVKAKKRGSSAVWRSSPSVTSSSRTPLQDISE</sequence>
<dbReference type="PANTHER" id="PTHR13142:SF2">
    <property type="entry name" value="PROTEIN CBG02222"/>
    <property type="match status" value="1"/>
</dbReference>
<dbReference type="Proteomes" id="UP000008068">
    <property type="component" value="Unassembled WGS sequence"/>
</dbReference>
<protein>
    <recommendedName>
        <fullName evidence="8">Inner centromere protein ARK-binding domain-containing protein</fullName>
    </recommendedName>
</protein>
<dbReference type="Pfam" id="PF03941">
    <property type="entry name" value="INCENP_ARK-bind"/>
    <property type="match status" value="1"/>
</dbReference>
<evidence type="ECO:0000256" key="5">
    <source>
        <dbReference type="ARBA" id="ARBA00023212"/>
    </source>
</evidence>
<keyword evidence="4" id="KW-0963">Cytoplasm</keyword>
<evidence type="ECO:0000256" key="4">
    <source>
        <dbReference type="ARBA" id="ARBA00022490"/>
    </source>
</evidence>
<dbReference type="GO" id="GO:0005634">
    <property type="term" value="C:nucleus"/>
    <property type="evidence" value="ECO:0007669"/>
    <property type="project" value="UniProtKB-SubCell"/>
</dbReference>
<feature type="compositionally biased region" description="Low complexity" evidence="7">
    <location>
        <begin position="274"/>
        <end position="291"/>
    </location>
</feature>
<gene>
    <name evidence="9" type="ORF">CAEBREN_00019</name>
</gene>
<feature type="domain" description="Inner centromere protein ARK-binding" evidence="8">
    <location>
        <begin position="206"/>
        <end position="263"/>
    </location>
</feature>
<feature type="region of interest" description="Disordered" evidence="7">
    <location>
        <begin position="1"/>
        <end position="84"/>
    </location>
</feature>
<comment type="similarity">
    <text evidence="3">Belongs to the INCENP family.</text>
</comment>
<evidence type="ECO:0000313" key="10">
    <source>
        <dbReference type="Proteomes" id="UP000008068"/>
    </source>
</evidence>
<feature type="compositionally biased region" description="Basic and acidic residues" evidence="7">
    <location>
        <begin position="25"/>
        <end position="45"/>
    </location>
</feature>
<dbReference type="EMBL" id="GL379792">
    <property type="protein sequence ID" value="EGT54314.1"/>
    <property type="molecule type" value="Genomic_DNA"/>
</dbReference>
<evidence type="ECO:0000256" key="2">
    <source>
        <dbReference type="ARBA" id="ARBA00004186"/>
    </source>
</evidence>
<feature type="region of interest" description="Disordered" evidence="7">
    <location>
        <begin position="270"/>
        <end position="297"/>
    </location>
</feature>
<accession>G0MFU8</accession>
<feature type="compositionally biased region" description="Basic residues" evidence="7">
    <location>
        <begin position="58"/>
        <end position="68"/>
    </location>
</feature>
<dbReference type="InterPro" id="IPR005635">
    <property type="entry name" value="Inner_centromere_prot_ARK-bd"/>
</dbReference>
<dbReference type="eggNOG" id="KOG4456">
    <property type="taxonomic scope" value="Eukaryota"/>
</dbReference>
<evidence type="ECO:0000256" key="1">
    <source>
        <dbReference type="ARBA" id="ARBA00004123"/>
    </source>
</evidence>
<evidence type="ECO:0000256" key="3">
    <source>
        <dbReference type="ARBA" id="ARBA00010042"/>
    </source>
</evidence>
<dbReference type="Gene3D" id="6.10.250.2990">
    <property type="match status" value="1"/>
</dbReference>
<dbReference type="PANTHER" id="PTHR13142">
    <property type="entry name" value="INNER CENTROMERE PROTEIN"/>
    <property type="match status" value="1"/>
</dbReference>
<dbReference type="HOGENOM" id="CLU_937600_0_0_1"/>
<dbReference type="GO" id="GO:0005819">
    <property type="term" value="C:spindle"/>
    <property type="evidence" value="ECO:0007669"/>
    <property type="project" value="UniProtKB-SubCell"/>
</dbReference>
<evidence type="ECO:0000256" key="6">
    <source>
        <dbReference type="ARBA" id="ARBA00023242"/>
    </source>
</evidence>
<evidence type="ECO:0000313" key="9">
    <source>
        <dbReference type="EMBL" id="EGT54314.1"/>
    </source>
</evidence>
<keyword evidence="6" id="KW-0539">Nucleus</keyword>
<dbReference type="AlphaFoldDB" id="G0MFU8"/>
<dbReference type="OrthoDB" id="6123at2759"/>
<name>G0MFU8_CAEBE</name>
<evidence type="ECO:0000256" key="7">
    <source>
        <dbReference type="SAM" id="MobiDB-lite"/>
    </source>
</evidence>
<proteinExistence type="inferred from homology"/>
<dbReference type="InParanoid" id="G0MFU8"/>